<dbReference type="RefSeq" id="WP_209140295.1">
    <property type="nucleotide sequence ID" value="NZ_JAGHKO010000004.1"/>
</dbReference>
<dbReference type="InterPro" id="IPR051906">
    <property type="entry name" value="TolC-like"/>
</dbReference>
<evidence type="ECO:0000256" key="5">
    <source>
        <dbReference type="ARBA" id="ARBA00022692"/>
    </source>
</evidence>
<dbReference type="SUPFAM" id="SSF56954">
    <property type="entry name" value="Outer membrane efflux proteins (OEP)"/>
    <property type="match status" value="1"/>
</dbReference>
<dbReference type="PANTHER" id="PTHR30026">
    <property type="entry name" value="OUTER MEMBRANE PROTEIN TOLC"/>
    <property type="match status" value="1"/>
</dbReference>
<keyword evidence="3" id="KW-0813">Transport</keyword>
<keyword evidence="8" id="KW-0732">Signal</keyword>
<evidence type="ECO:0000256" key="3">
    <source>
        <dbReference type="ARBA" id="ARBA00022448"/>
    </source>
</evidence>
<keyword evidence="4" id="KW-1134">Transmembrane beta strand</keyword>
<evidence type="ECO:0000256" key="6">
    <source>
        <dbReference type="ARBA" id="ARBA00023136"/>
    </source>
</evidence>
<keyword evidence="6" id="KW-0472">Membrane</keyword>
<evidence type="ECO:0000256" key="4">
    <source>
        <dbReference type="ARBA" id="ARBA00022452"/>
    </source>
</evidence>
<organism evidence="9 10">
    <name type="scientific">Niastella soli</name>
    <dbReference type="NCBI Taxonomy" id="2821487"/>
    <lineage>
        <taxon>Bacteria</taxon>
        <taxon>Pseudomonadati</taxon>
        <taxon>Bacteroidota</taxon>
        <taxon>Chitinophagia</taxon>
        <taxon>Chitinophagales</taxon>
        <taxon>Chitinophagaceae</taxon>
        <taxon>Niastella</taxon>
    </lineage>
</organism>
<dbReference type="InterPro" id="IPR003423">
    <property type="entry name" value="OMP_efflux"/>
</dbReference>
<proteinExistence type="inferred from homology"/>
<comment type="subcellular location">
    <subcellularLocation>
        <location evidence="1">Cell outer membrane</location>
    </subcellularLocation>
</comment>
<dbReference type="PANTHER" id="PTHR30026:SF20">
    <property type="entry name" value="OUTER MEMBRANE PROTEIN TOLC"/>
    <property type="match status" value="1"/>
</dbReference>
<dbReference type="Proteomes" id="UP000677244">
    <property type="component" value="Unassembled WGS sequence"/>
</dbReference>
<evidence type="ECO:0000256" key="8">
    <source>
        <dbReference type="SAM" id="SignalP"/>
    </source>
</evidence>
<sequence>MKNRIYMIRMLLAFCMLGCFTSSHAQESKTITLQEALDLGIKSSKQLKLNKARITEAVAATKEAMERRYPDINISASYLRVNQPKLNIKTVGAAGNDSNAISSPSHLNQAMFGMANLSLPLYAGLKIKYGVESAKFLEKAAEMDADNDRQDVILNTIAAYINLYKASAAVKLVEENLAQSRQRDTDFVNLERNGTLARNDLLKAQQETSNLELTLLDAQNNHQLAIVNMDLMLGLPEKTVLVADSASIVPPGAVKTIDEYEQLAAENRHDLKALDYRQKAAAAGVKIARGDYYPSIALTGGYVYAEVPKFIRVTNAMNAGLGVKYNLSSFWKTSSKVAQAKARQDQLTVNAAMLDDAIRLSINKAYQDYMSGVKKIEVYNKALDQATENYRINKNKYANNLLTLTDLLDADVAQLQARLNVAFAKADLVLAYQTLLQKAGLLNQ</sequence>
<gene>
    <name evidence="9" type="ORF">J7I42_18325</name>
</gene>
<dbReference type="Gene3D" id="1.20.1600.10">
    <property type="entry name" value="Outer membrane efflux proteins (OEP)"/>
    <property type="match status" value="1"/>
</dbReference>
<accession>A0ABS3YWK2</accession>
<evidence type="ECO:0000256" key="1">
    <source>
        <dbReference type="ARBA" id="ARBA00004442"/>
    </source>
</evidence>
<feature type="signal peptide" evidence="8">
    <location>
        <begin position="1"/>
        <end position="25"/>
    </location>
</feature>
<comment type="similarity">
    <text evidence="2">Belongs to the outer membrane factor (OMF) (TC 1.B.17) family.</text>
</comment>
<dbReference type="Pfam" id="PF02321">
    <property type="entry name" value="OEP"/>
    <property type="match status" value="2"/>
</dbReference>
<evidence type="ECO:0000313" key="9">
    <source>
        <dbReference type="EMBL" id="MBO9202248.1"/>
    </source>
</evidence>
<name>A0ABS3YWK2_9BACT</name>
<evidence type="ECO:0000256" key="2">
    <source>
        <dbReference type="ARBA" id="ARBA00007613"/>
    </source>
</evidence>
<evidence type="ECO:0000256" key="7">
    <source>
        <dbReference type="ARBA" id="ARBA00023237"/>
    </source>
</evidence>
<reference evidence="9 10" key="1">
    <citation type="submission" date="2021-03" db="EMBL/GenBank/DDBJ databases">
        <title>Assistant Professor.</title>
        <authorList>
            <person name="Huq M.A."/>
        </authorList>
    </citation>
    <scope>NUCLEOTIDE SEQUENCE [LARGE SCALE GENOMIC DNA]</scope>
    <source>
        <strain evidence="9 10">MAH-29</strain>
    </source>
</reference>
<keyword evidence="5" id="KW-0812">Transmembrane</keyword>
<dbReference type="EMBL" id="JAGHKO010000004">
    <property type="protein sequence ID" value="MBO9202248.1"/>
    <property type="molecule type" value="Genomic_DNA"/>
</dbReference>
<protein>
    <submittedName>
        <fullName evidence="9">TolC family protein</fullName>
    </submittedName>
</protein>
<feature type="chain" id="PRO_5046701244" evidence="8">
    <location>
        <begin position="26"/>
        <end position="444"/>
    </location>
</feature>
<keyword evidence="7" id="KW-0998">Cell outer membrane</keyword>
<evidence type="ECO:0000313" key="10">
    <source>
        <dbReference type="Proteomes" id="UP000677244"/>
    </source>
</evidence>
<comment type="caution">
    <text evidence="9">The sequence shown here is derived from an EMBL/GenBank/DDBJ whole genome shotgun (WGS) entry which is preliminary data.</text>
</comment>
<keyword evidence="10" id="KW-1185">Reference proteome</keyword>